<reference evidence="3 4" key="1">
    <citation type="journal article" date="2013" name="MBio">
        <title>Genome sequencing of the plant pathogen Taphrina deformans, the causal agent of peach leaf curl.</title>
        <authorList>
            <person name="Cisse O.H."/>
            <person name="Almeida J.M.G.C.F."/>
            <person name="Fonseca A."/>
            <person name="Kumar A.A."/>
            <person name="Salojaervi J."/>
            <person name="Overmyer K."/>
            <person name="Hauser P.M."/>
            <person name="Pagni M."/>
        </authorList>
    </citation>
    <scope>NUCLEOTIDE SEQUENCE [LARGE SCALE GENOMIC DNA]</scope>
    <source>
        <strain evidence="4">PYCC 5710 / ATCC 11124 / CBS 356.35 / IMI 108563 / JCM 9778 / NBRC 8474</strain>
    </source>
</reference>
<feature type="region of interest" description="Disordered" evidence="1">
    <location>
        <begin position="384"/>
        <end position="419"/>
    </location>
</feature>
<evidence type="ECO:0000256" key="1">
    <source>
        <dbReference type="SAM" id="MobiDB-lite"/>
    </source>
</evidence>
<evidence type="ECO:0000313" key="3">
    <source>
        <dbReference type="EMBL" id="CCG83879.1"/>
    </source>
</evidence>
<feature type="compositionally biased region" description="Polar residues" evidence="1">
    <location>
        <begin position="122"/>
        <end position="146"/>
    </location>
</feature>
<dbReference type="EMBL" id="CAHR02000186">
    <property type="protein sequence ID" value="CCG83879.1"/>
    <property type="molecule type" value="Genomic_DNA"/>
</dbReference>
<dbReference type="STRING" id="1097556.R4XKN5"/>
<feature type="region of interest" description="Disordered" evidence="1">
    <location>
        <begin position="694"/>
        <end position="724"/>
    </location>
</feature>
<feature type="region of interest" description="Disordered" evidence="1">
    <location>
        <begin position="560"/>
        <end position="585"/>
    </location>
</feature>
<feature type="domain" description="DUF3020" evidence="2">
    <location>
        <begin position="403"/>
        <end position="451"/>
    </location>
</feature>
<organism evidence="3 4">
    <name type="scientific">Taphrina deformans (strain PYCC 5710 / ATCC 11124 / CBS 356.35 / IMI 108563 / JCM 9778 / NBRC 8474)</name>
    <name type="common">Peach leaf curl fungus</name>
    <name type="synonym">Lalaria deformans</name>
    <dbReference type="NCBI Taxonomy" id="1097556"/>
    <lineage>
        <taxon>Eukaryota</taxon>
        <taxon>Fungi</taxon>
        <taxon>Dikarya</taxon>
        <taxon>Ascomycota</taxon>
        <taxon>Taphrinomycotina</taxon>
        <taxon>Taphrinomycetes</taxon>
        <taxon>Taphrinales</taxon>
        <taxon>Taphrinaceae</taxon>
        <taxon>Taphrina</taxon>
    </lineage>
</organism>
<feature type="compositionally biased region" description="Basic and acidic residues" evidence="1">
    <location>
        <begin position="452"/>
        <end position="465"/>
    </location>
</feature>
<dbReference type="Pfam" id="PF11223">
    <property type="entry name" value="DUF3020"/>
    <property type="match status" value="1"/>
</dbReference>
<name>R4XKN5_TAPDE</name>
<feature type="compositionally biased region" description="Polar residues" evidence="1">
    <location>
        <begin position="263"/>
        <end position="298"/>
    </location>
</feature>
<dbReference type="eggNOG" id="ENOG502S97X">
    <property type="taxonomic scope" value="Eukaryota"/>
</dbReference>
<dbReference type="Proteomes" id="UP000013776">
    <property type="component" value="Unassembled WGS sequence"/>
</dbReference>
<keyword evidence="4" id="KW-1185">Reference proteome</keyword>
<accession>R4XKN5</accession>
<feature type="region of interest" description="Disordered" evidence="1">
    <location>
        <begin position="1"/>
        <end position="72"/>
    </location>
</feature>
<feature type="compositionally biased region" description="Low complexity" evidence="1">
    <location>
        <begin position="694"/>
        <end position="716"/>
    </location>
</feature>
<comment type="caution">
    <text evidence="3">The sequence shown here is derived from an EMBL/GenBank/DDBJ whole genome shotgun (WGS) entry which is preliminary data.</text>
</comment>
<evidence type="ECO:0000313" key="4">
    <source>
        <dbReference type="Proteomes" id="UP000013776"/>
    </source>
</evidence>
<feature type="region of interest" description="Disordered" evidence="1">
    <location>
        <begin position="263"/>
        <end position="300"/>
    </location>
</feature>
<dbReference type="InterPro" id="IPR021386">
    <property type="entry name" value="SPP41_DUF3020"/>
</dbReference>
<feature type="compositionally biased region" description="Polar residues" evidence="1">
    <location>
        <begin position="157"/>
        <end position="196"/>
    </location>
</feature>
<sequence>MSDTIEPNQNTPSQQAPENPDKQSTTADNQTLSSATISSLPMNDSVPKTTVEALSTSPVQGNTVRNQNPSTQITNGLASAITAAPQANAPSLSNNAPQVKSIAPAVPTNNSAALTTQSDTSLIGQQNPDFSATLPTSGPVANSTNPSPAPGVPQMVTGPQLSKTLGATPTQTLSSDTTLSKHNAASSSGNTVQPSLSEVVSSTTPGLIAKVALPSSANHVTAAAPTLPAAQPVLPATQVTTNSGSATIPPVQSTPNAQKFNTTSIPNPGSATTAVPSSIASNGARQHTSAPLQVSNRPSPVGPNILPPSMRPMTTPAAQAQAQYNLALQARAAAMAAQGQTLHTQQQYIRTQPVSTTPRPLNTYAKTESQAPVTSMGLEPMKIDSASKDVIDEAESERTRLENRERKKRWREANEDRNKDNDLRCRVNKRAHKLYGKEPSKAKDLWIEEEFSKRKSKRQEKEGKGPDGNLLIEGTDLTSLNHFEMNSVIMSTLSEFATNPAAPALKDNPDLNSMLHKLRTDPQAIRALFTGQPKPNTLPPPLLAPGSNALTSDNMQKMDAQNGVRQASSALDEDEDDEDKFSQNGSITNSVVDMTAGMKDVEMKNGQSDMQTANTANVSTSTLAQSANSPSARRFSTTSNDGTSQHLTYGIGSGFEPQVALALSSELFRLISMQPSGRKPGMHTEPSKDMVAAQTPMPTPTATPMETATTTAPPRTVQEPPTPVIHTVVKQEIQA</sequence>
<protein>
    <recommendedName>
        <fullName evidence="2">DUF3020 domain-containing protein</fullName>
    </recommendedName>
</protein>
<feature type="region of interest" description="Disordered" evidence="1">
    <location>
        <begin position="452"/>
        <end position="473"/>
    </location>
</feature>
<dbReference type="OrthoDB" id="5595797at2759"/>
<feature type="region of interest" description="Disordered" evidence="1">
    <location>
        <begin position="122"/>
        <end position="196"/>
    </location>
</feature>
<evidence type="ECO:0000259" key="2">
    <source>
        <dbReference type="Pfam" id="PF11223"/>
    </source>
</evidence>
<proteinExistence type="predicted"/>
<dbReference type="AlphaFoldDB" id="R4XKN5"/>
<gene>
    <name evidence="3" type="ORF">TAPDE_004210</name>
</gene>